<protein>
    <submittedName>
        <fullName evidence="3">Universal stress protein</fullName>
    </submittedName>
</protein>
<name>A0A934URH1_9BURK</name>
<dbReference type="RefSeq" id="WP_200787457.1">
    <property type="nucleotide sequence ID" value="NZ_JAEDAO010000001.1"/>
</dbReference>
<reference evidence="3" key="1">
    <citation type="submission" date="2020-12" db="EMBL/GenBank/DDBJ databases">
        <title>Ramlibacter sp. nov., isolated from a freshwater alga, Cryptomonas.</title>
        <authorList>
            <person name="Kim H.M."/>
            <person name="Jeon C.O."/>
        </authorList>
    </citation>
    <scope>NUCLEOTIDE SEQUENCE</scope>
    <source>
        <strain evidence="3">CrO1</strain>
    </source>
</reference>
<evidence type="ECO:0000313" key="3">
    <source>
        <dbReference type="EMBL" id="MBK0392527.1"/>
    </source>
</evidence>
<evidence type="ECO:0000313" key="4">
    <source>
        <dbReference type="Proteomes" id="UP000617041"/>
    </source>
</evidence>
<dbReference type="Proteomes" id="UP000617041">
    <property type="component" value="Unassembled WGS sequence"/>
</dbReference>
<dbReference type="PANTHER" id="PTHR46268:SF6">
    <property type="entry name" value="UNIVERSAL STRESS PROTEIN UP12"/>
    <property type="match status" value="1"/>
</dbReference>
<dbReference type="SUPFAM" id="SSF52402">
    <property type="entry name" value="Adenine nucleotide alpha hydrolases-like"/>
    <property type="match status" value="1"/>
</dbReference>
<comment type="caution">
    <text evidence="3">The sequence shown here is derived from an EMBL/GenBank/DDBJ whole genome shotgun (WGS) entry which is preliminary data.</text>
</comment>
<sequence>MFGRILVPYDGSAPCVKALVHATQLAREQQAWVRLVHVIDGLEAASGLHYSHEALDEARRHGERVLADGAAICRAAGIPHDSQLLDRQGRRLGEAVADEASAWKAQLVVIGSHGRRGLQRLQLGSGAEQVLRLSPVPVLLVRDPGLQPSAS</sequence>
<evidence type="ECO:0000259" key="2">
    <source>
        <dbReference type="Pfam" id="PF00582"/>
    </source>
</evidence>
<dbReference type="InterPro" id="IPR006016">
    <property type="entry name" value="UspA"/>
</dbReference>
<organism evidence="3 4">
    <name type="scientific">Ramlibacter algicola</name>
    <dbReference type="NCBI Taxonomy" id="2795217"/>
    <lineage>
        <taxon>Bacteria</taxon>
        <taxon>Pseudomonadati</taxon>
        <taxon>Pseudomonadota</taxon>
        <taxon>Betaproteobacteria</taxon>
        <taxon>Burkholderiales</taxon>
        <taxon>Comamonadaceae</taxon>
        <taxon>Ramlibacter</taxon>
    </lineage>
</organism>
<dbReference type="Gene3D" id="3.40.50.620">
    <property type="entry name" value="HUPs"/>
    <property type="match status" value="1"/>
</dbReference>
<evidence type="ECO:0000256" key="1">
    <source>
        <dbReference type="ARBA" id="ARBA00008791"/>
    </source>
</evidence>
<dbReference type="AlphaFoldDB" id="A0A934URH1"/>
<dbReference type="CDD" id="cd00293">
    <property type="entry name" value="USP-like"/>
    <property type="match status" value="1"/>
</dbReference>
<dbReference type="EMBL" id="JAEDAO010000001">
    <property type="protein sequence ID" value="MBK0392527.1"/>
    <property type="molecule type" value="Genomic_DNA"/>
</dbReference>
<accession>A0A934URH1</accession>
<comment type="similarity">
    <text evidence="1">Belongs to the universal stress protein A family.</text>
</comment>
<dbReference type="PRINTS" id="PR01438">
    <property type="entry name" value="UNVRSLSTRESS"/>
</dbReference>
<dbReference type="Pfam" id="PF00582">
    <property type="entry name" value="Usp"/>
    <property type="match status" value="1"/>
</dbReference>
<keyword evidence="4" id="KW-1185">Reference proteome</keyword>
<feature type="domain" description="UspA" evidence="2">
    <location>
        <begin position="1"/>
        <end position="142"/>
    </location>
</feature>
<dbReference type="InterPro" id="IPR014729">
    <property type="entry name" value="Rossmann-like_a/b/a_fold"/>
</dbReference>
<proteinExistence type="inferred from homology"/>
<dbReference type="InterPro" id="IPR006015">
    <property type="entry name" value="Universal_stress_UspA"/>
</dbReference>
<dbReference type="PANTHER" id="PTHR46268">
    <property type="entry name" value="STRESS RESPONSE PROTEIN NHAX"/>
    <property type="match status" value="1"/>
</dbReference>
<gene>
    <name evidence="3" type="ORF">I8E28_07975</name>
</gene>